<dbReference type="SUPFAM" id="SSF53756">
    <property type="entry name" value="UDP-Glycosyltransferase/glycogen phosphorylase"/>
    <property type="match status" value="1"/>
</dbReference>
<dbReference type="Gene3D" id="3.40.50.2000">
    <property type="entry name" value="Glycogen Phosphorylase B"/>
    <property type="match status" value="2"/>
</dbReference>
<dbReference type="PANTHER" id="PTHR12526">
    <property type="entry name" value="GLYCOSYLTRANSFERASE"/>
    <property type="match status" value="1"/>
</dbReference>
<keyword evidence="3" id="KW-1185">Reference proteome</keyword>
<dbReference type="KEGG" id="bbae:FRD01_15970"/>
<gene>
    <name evidence="2" type="ORF">FRD01_15970</name>
</gene>
<protein>
    <submittedName>
        <fullName evidence="2">Glycosyltransferase family 4 protein</fullName>
    </submittedName>
</protein>
<reference evidence="2 3" key="1">
    <citation type="submission" date="2019-08" db="EMBL/GenBank/DDBJ databases">
        <authorList>
            <person name="Liang Q."/>
        </authorList>
    </citation>
    <scope>NUCLEOTIDE SEQUENCE [LARGE SCALE GENOMIC DNA]</scope>
    <source>
        <strain evidence="2 3">V1718</strain>
    </source>
</reference>
<dbReference type="RefSeq" id="WP_146961368.1">
    <property type="nucleotide sequence ID" value="NZ_CP042467.1"/>
</dbReference>
<accession>A0A5B8XT21</accession>
<organism evidence="2 3">
    <name type="scientific">Microvenator marinus</name>
    <dbReference type="NCBI Taxonomy" id="2600177"/>
    <lineage>
        <taxon>Bacteria</taxon>
        <taxon>Deltaproteobacteria</taxon>
        <taxon>Bradymonadales</taxon>
        <taxon>Microvenatoraceae</taxon>
        <taxon>Microvenator</taxon>
    </lineage>
</organism>
<dbReference type="GO" id="GO:0016740">
    <property type="term" value="F:transferase activity"/>
    <property type="evidence" value="ECO:0007669"/>
    <property type="project" value="UniProtKB-KW"/>
</dbReference>
<evidence type="ECO:0000259" key="1">
    <source>
        <dbReference type="Pfam" id="PF13524"/>
    </source>
</evidence>
<dbReference type="AlphaFoldDB" id="A0A5B8XT21"/>
<dbReference type="CDD" id="cd03801">
    <property type="entry name" value="GT4_PimA-like"/>
    <property type="match status" value="1"/>
</dbReference>
<dbReference type="OrthoDB" id="9815351at2"/>
<evidence type="ECO:0000313" key="2">
    <source>
        <dbReference type="EMBL" id="QED28704.1"/>
    </source>
</evidence>
<proteinExistence type="predicted"/>
<keyword evidence="2" id="KW-0808">Transferase</keyword>
<dbReference type="EMBL" id="CP042467">
    <property type="protein sequence ID" value="QED28704.1"/>
    <property type="molecule type" value="Genomic_DNA"/>
</dbReference>
<sequence length="346" mass="38897">MKILFVTDGIHTPASRFRCSQFFEHFEKSGIEVDIRYGYGAAYNDAINRPYALAYKAIGRLRRAYHQLFYKDADLIFLQRTAFPHSGLVEEVGSMRDVPIIFDFDDSLFVNGKGEFSARRGVAFATAVRVSNHLIAGNRYLANQAGRLDKTTIIPTVIDTEMYRPRIAPKSNAKIVVGWMGTAGNFPFLESLVPELRLLLDRRSDVIVRIVSNRVFKPLAGVERVQQIQWSPQLEVDWLQSFDIGLMPLVDSPLTRGKCAFKMIQYMAVGIPVVVSPVGANLEVFESKESIGFMPTGEWFEALDALVDDTSLRRRMGAAGRERAVAEYSIESVLPRYLNLFELVGG</sequence>
<name>A0A5B8XT21_9DELT</name>
<dbReference type="Pfam" id="PF13524">
    <property type="entry name" value="Glyco_trans_1_2"/>
    <property type="match status" value="1"/>
</dbReference>
<evidence type="ECO:0000313" key="3">
    <source>
        <dbReference type="Proteomes" id="UP000321595"/>
    </source>
</evidence>
<dbReference type="Proteomes" id="UP000321595">
    <property type="component" value="Chromosome"/>
</dbReference>
<dbReference type="InterPro" id="IPR055259">
    <property type="entry name" value="YkvP/CgeB_Glyco_trans-like"/>
</dbReference>
<feature type="domain" description="Spore protein YkvP/CgeB glycosyl transferase-like" evidence="1">
    <location>
        <begin position="237"/>
        <end position="334"/>
    </location>
</feature>